<dbReference type="SUPFAM" id="SSF56112">
    <property type="entry name" value="Protein kinase-like (PK-like)"/>
    <property type="match status" value="1"/>
</dbReference>
<accession>A0A8J7MDA3</accession>
<dbReference type="PROSITE" id="PS50011">
    <property type="entry name" value="PROTEIN_KINASE_DOM"/>
    <property type="match status" value="1"/>
</dbReference>
<dbReference type="InterPro" id="IPR011009">
    <property type="entry name" value="Kinase-like_dom_sf"/>
</dbReference>
<reference evidence="2" key="1">
    <citation type="submission" date="2021-01" db="EMBL/GenBank/DDBJ databases">
        <title>Modified the classification status of verrucomicrobia.</title>
        <authorList>
            <person name="Feng X."/>
        </authorList>
    </citation>
    <scope>NUCLEOTIDE SEQUENCE</scope>
    <source>
        <strain evidence="2">_KCTC 22039</strain>
    </source>
</reference>
<comment type="caution">
    <text evidence="2">The sequence shown here is derived from an EMBL/GenBank/DDBJ whole genome shotgun (WGS) entry which is preliminary data.</text>
</comment>
<dbReference type="GO" id="GO:0004672">
    <property type="term" value="F:protein kinase activity"/>
    <property type="evidence" value="ECO:0007669"/>
    <property type="project" value="InterPro"/>
</dbReference>
<dbReference type="Gene3D" id="2.60.120.200">
    <property type="match status" value="1"/>
</dbReference>
<evidence type="ECO:0000259" key="1">
    <source>
        <dbReference type="PROSITE" id="PS50011"/>
    </source>
</evidence>
<dbReference type="SUPFAM" id="SSF49899">
    <property type="entry name" value="Concanavalin A-like lectins/glucanases"/>
    <property type="match status" value="1"/>
</dbReference>
<dbReference type="EMBL" id="JAENIM010000041">
    <property type="protein sequence ID" value="MBK1791664.1"/>
    <property type="molecule type" value="Genomic_DNA"/>
</dbReference>
<dbReference type="InterPro" id="IPR000719">
    <property type="entry name" value="Prot_kinase_dom"/>
</dbReference>
<organism evidence="2 3">
    <name type="scientific">Persicirhabdus sediminis</name>
    <dbReference type="NCBI Taxonomy" id="454144"/>
    <lineage>
        <taxon>Bacteria</taxon>
        <taxon>Pseudomonadati</taxon>
        <taxon>Verrucomicrobiota</taxon>
        <taxon>Verrucomicrobiia</taxon>
        <taxon>Verrucomicrobiales</taxon>
        <taxon>Verrucomicrobiaceae</taxon>
        <taxon>Persicirhabdus</taxon>
    </lineage>
</organism>
<dbReference type="RefSeq" id="WP_200311683.1">
    <property type="nucleotide sequence ID" value="NZ_JAENIM010000041.1"/>
</dbReference>
<dbReference type="Gene3D" id="1.10.510.10">
    <property type="entry name" value="Transferase(Phosphotransferase) domain 1"/>
    <property type="match status" value="1"/>
</dbReference>
<feature type="domain" description="Protein kinase" evidence="1">
    <location>
        <begin position="1"/>
        <end position="264"/>
    </location>
</feature>
<name>A0A8J7MDA3_9BACT</name>
<gene>
    <name evidence="2" type="ORF">JIN82_10925</name>
</gene>
<proteinExistence type="predicted"/>
<protein>
    <recommendedName>
        <fullName evidence="1">Protein kinase domain-containing protein</fullName>
    </recommendedName>
</protein>
<dbReference type="GO" id="GO:0005524">
    <property type="term" value="F:ATP binding"/>
    <property type="evidence" value="ECO:0007669"/>
    <property type="project" value="InterPro"/>
</dbReference>
<dbReference type="InterPro" id="IPR013320">
    <property type="entry name" value="ConA-like_dom_sf"/>
</dbReference>
<evidence type="ECO:0000313" key="3">
    <source>
        <dbReference type="Proteomes" id="UP000624703"/>
    </source>
</evidence>
<evidence type="ECO:0000313" key="2">
    <source>
        <dbReference type="EMBL" id="MBK1791664.1"/>
    </source>
</evidence>
<dbReference type="Proteomes" id="UP000624703">
    <property type="component" value="Unassembled WGS sequence"/>
</dbReference>
<dbReference type="AlphaFoldDB" id="A0A8J7MDA3"/>
<dbReference type="Pfam" id="PF13385">
    <property type="entry name" value="Laminin_G_3"/>
    <property type="match status" value="1"/>
</dbReference>
<sequence>MYHWNYVEVLEKASYCDRYAVGADAGVADGRLVRLHHQGFHNPVPPELADAVKDQFKVVQQITGHPHIASWFSCEIDFSGLDLFGEVEHWQLLYSGLDESQLMQLIEEVLIALKYMHGQGVYQGVMGTSSVGMQALPGGGYKYLLVDAGLHSLARIYFGHERWSDLCLSSSWMVPEIAKGEAFTAQSDLYMLGNLIYYYLVGAHPMASLPKPESLRLRQADKMAAISSYRSDLNPQFVTWLSAMLAGQPSDRPKSAAHALNEFEQIKKTGIIKVAGQNSKPAKKSRGIVSFSAIAMGSAAVGALCSYYYVQDSGASASQPQIANSIEAIVVEEPVNTTEVVVENAQPAETNREVSWQLDAAAASAALARPWTLIADGGLRPGLEMVGRISLEKFQGAPSVYLNNKQSVAEYIMVADDQIPANSFAGDYSLTVWLRSEMSEDIWKNGMANDPVIIGNKSWLDGRSAGWVIALGADGRWQWNLADGETRVDFDSKPKLISDGDWHHLCVVVNSSKGIGQLYTDGELSEVIEIGEIDLSSGENTLFIGTDAALGKEYLNAFTGAVGQIELWPRCLSEDEINTMAKE</sequence>
<keyword evidence="3" id="KW-1185">Reference proteome</keyword>